<keyword evidence="1" id="KW-1133">Transmembrane helix</keyword>
<keyword evidence="1" id="KW-0472">Membrane</keyword>
<dbReference type="InterPro" id="IPR010690">
    <property type="entry name" value="YqfD"/>
</dbReference>
<gene>
    <name evidence="2" type="primary">yqfD</name>
    <name evidence="2" type="ORF">ACFSW4_01140</name>
</gene>
<protein>
    <submittedName>
        <fullName evidence="2">Sporulation protein YqfD</fullName>
    </submittedName>
</protein>
<reference evidence="3" key="1">
    <citation type="journal article" date="2019" name="Int. J. Syst. Evol. Microbiol.">
        <title>The Global Catalogue of Microorganisms (GCM) 10K type strain sequencing project: providing services to taxonomists for standard genome sequencing and annotation.</title>
        <authorList>
            <consortium name="The Broad Institute Genomics Platform"/>
            <consortium name="The Broad Institute Genome Sequencing Center for Infectious Disease"/>
            <person name="Wu L."/>
            <person name="Ma J."/>
        </authorList>
    </citation>
    <scope>NUCLEOTIDE SEQUENCE [LARGE SCALE GENOMIC DNA]</scope>
    <source>
        <strain evidence="3">TISTR 1571</strain>
    </source>
</reference>
<evidence type="ECO:0000313" key="3">
    <source>
        <dbReference type="Proteomes" id="UP001597452"/>
    </source>
</evidence>
<accession>A0ABW5Q6B2</accession>
<sequence length="389" mass="44768">MEGTTISKSFINGYVDVKITGNRPGQMLNHLHRNGVPFYNVKKIDSSTITLRMKYIDALKLKPVRKDFKCKISFQKRGGAPHYYQKRKKIAPIFFSLCLVIGFIFLLSNMIWKVDIQGGSPEVRYEVSELIETLGMNRGSFIQNMESISSIEREIMNKVEEVSYVGIKRTGTSFHIMIEENKNNTVKADREPSNLVATNSGTIKKMYVQSGRPLVRVNDVVKKGDLLVSGNLDDENDVYTYSEGEVIAEVWYNITGTINLASEKKDLIDDVETKYGLGFGNHSWFFNKSDQKRLLLEESKSIYFLIWETPFSINKKHYYPEDVSVETIEDEQVIDEVIEEQLKRKLGQSVEVLYQKVLHQKKDNDKVKLEMFVKVLEDITKEQIIDQGD</sequence>
<comment type="caution">
    <text evidence="2">The sequence shown here is derived from an EMBL/GenBank/DDBJ whole genome shotgun (WGS) entry which is preliminary data.</text>
</comment>
<dbReference type="Pfam" id="PF06898">
    <property type="entry name" value="YqfD"/>
    <property type="match status" value="1"/>
</dbReference>
<dbReference type="EMBL" id="JBHUMZ010000007">
    <property type="protein sequence ID" value="MFD2637475.1"/>
    <property type="molecule type" value="Genomic_DNA"/>
</dbReference>
<keyword evidence="1" id="KW-0812">Transmembrane</keyword>
<proteinExistence type="predicted"/>
<organism evidence="2 3">
    <name type="scientific">Piscibacillus salipiscarius</name>
    <dbReference type="NCBI Taxonomy" id="299480"/>
    <lineage>
        <taxon>Bacteria</taxon>
        <taxon>Bacillati</taxon>
        <taxon>Bacillota</taxon>
        <taxon>Bacilli</taxon>
        <taxon>Bacillales</taxon>
        <taxon>Bacillaceae</taxon>
        <taxon>Piscibacillus</taxon>
    </lineage>
</organism>
<evidence type="ECO:0000256" key="1">
    <source>
        <dbReference type="SAM" id="Phobius"/>
    </source>
</evidence>
<evidence type="ECO:0000313" key="2">
    <source>
        <dbReference type="EMBL" id="MFD2637475.1"/>
    </source>
</evidence>
<dbReference type="PIRSF" id="PIRSF029895">
    <property type="entry name" value="SpoIV"/>
    <property type="match status" value="1"/>
</dbReference>
<keyword evidence="3" id="KW-1185">Reference proteome</keyword>
<name>A0ABW5Q6B2_9BACI</name>
<dbReference type="NCBIfam" id="TIGR02876">
    <property type="entry name" value="spore_yqfD"/>
    <property type="match status" value="1"/>
</dbReference>
<dbReference type="Proteomes" id="UP001597452">
    <property type="component" value="Unassembled WGS sequence"/>
</dbReference>
<feature type="transmembrane region" description="Helical" evidence="1">
    <location>
        <begin position="90"/>
        <end position="112"/>
    </location>
</feature>
<dbReference type="RefSeq" id="WP_377326918.1">
    <property type="nucleotide sequence ID" value="NZ_JBHUMZ010000007.1"/>
</dbReference>